<proteinExistence type="predicted"/>
<dbReference type="HOGENOM" id="CLU_2147199_0_0_1"/>
<evidence type="ECO:0000313" key="1">
    <source>
        <dbReference type="EMBL" id="ERZ96690.1"/>
    </source>
</evidence>
<reference evidence="1" key="1">
    <citation type="submission" date="2013-07" db="EMBL/GenBank/DDBJ databases">
        <title>The genome of an arbuscular mycorrhizal fungus provides insights into the evolution of the oldest plant symbiosis.</title>
        <authorList>
            <consortium name="DOE Joint Genome Institute"/>
            <person name="Tisserant E."/>
            <person name="Malbreil M."/>
            <person name="Kuo A."/>
            <person name="Kohler A."/>
            <person name="Symeonidi A."/>
            <person name="Balestrini R."/>
            <person name="Charron P."/>
            <person name="Duensing N."/>
            <person name="Frei-dit-Frey N."/>
            <person name="Gianinazzi-Pearson V."/>
            <person name="Gilbert B."/>
            <person name="Handa Y."/>
            <person name="Hijri M."/>
            <person name="Kaul R."/>
            <person name="Kawaguchi M."/>
            <person name="Krajinski F."/>
            <person name="Lammers P."/>
            <person name="Lapierre D."/>
            <person name="Masclaux F.G."/>
            <person name="Murat C."/>
            <person name="Morin E."/>
            <person name="Ndikumana S."/>
            <person name="Pagni M."/>
            <person name="Petitpierre D."/>
            <person name="Requena N."/>
            <person name="Rosikiewicz P."/>
            <person name="Riley R."/>
            <person name="Saito K."/>
            <person name="San Clemente H."/>
            <person name="Shapiro H."/>
            <person name="van Tuinen D."/>
            <person name="Becard G."/>
            <person name="Bonfante P."/>
            <person name="Paszkowski U."/>
            <person name="Shachar-Hill Y."/>
            <person name="Young J.P."/>
            <person name="Sanders I.R."/>
            <person name="Henrissat B."/>
            <person name="Rensing S.A."/>
            <person name="Grigoriev I.V."/>
            <person name="Corradi N."/>
            <person name="Roux C."/>
            <person name="Martin F."/>
        </authorList>
    </citation>
    <scope>NUCLEOTIDE SEQUENCE</scope>
    <source>
        <strain evidence="1">DAOM 197198</strain>
    </source>
</reference>
<dbReference type="EMBL" id="KI300216">
    <property type="protein sequence ID" value="ERZ96690.1"/>
    <property type="molecule type" value="Genomic_DNA"/>
</dbReference>
<gene>
    <name evidence="1" type="ORF">GLOINDRAFT_89372</name>
</gene>
<sequence>MDSLQQNTPETTPHPRKLNLQFLKATKVFPISFEFHSIAFLGHKTGDTRGTFKRSHTYRYVIRTKRVFGESVVPKYFPRLRQLLMDKTWAVQERLDKKDIKNRIYTKLTSFI</sequence>
<accession>U9SZX1</accession>
<dbReference type="AlphaFoldDB" id="U9SZX1"/>
<name>U9SZX1_RHIID</name>
<organism evidence="1">
    <name type="scientific">Rhizophagus irregularis (strain DAOM 181602 / DAOM 197198 / MUCL 43194)</name>
    <name type="common">Arbuscular mycorrhizal fungus</name>
    <name type="synonym">Glomus intraradices</name>
    <dbReference type="NCBI Taxonomy" id="747089"/>
    <lineage>
        <taxon>Eukaryota</taxon>
        <taxon>Fungi</taxon>
        <taxon>Fungi incertae sedis</taxon>
        <taxon>Mucoromycota</taxon>
        <taxon>Glomeromycotina</taxon>
        <taxon>Glomeromycetes</taxon>
        <taxon>Glomerales</taxon>
        <taxon>Glomeraceae</taxon>
        <taxon>Rhizophagus</taxon>
    </lineage>
</organism>
<protein>
    <submittedName>
        <fullName evidence="1">Uncharacterized protein</fullName>
    </submittedName>
</protein>